<protein>
    <submittedName>
        <fullName evidence="2">Flavodoxin family protein</fullName>
    </submittedName>
</protein>
<dbReference type="InterPro" id="IPR005025">
    <property type="entry name" value="FMN_Rdtase-like_dom"/>
</dbReference>
<dbReference type="Pfam" id="PF03358">
    <property type="entry name" value="FMN_red"/>
    <property type="match status" value="1"/>
</dbReference>
<dbReference type="EMBL" id="CP034413">
    <property type="protein sequence ID" value="QCI60724.1"/>
    <property type="molecule type" value="Genomic_DNA"/>
</dbReference>
<dbReference type="AlphaFoldDB" id="A0A4D7AME5"/>
<evidence type="ECO:0000259" key="1">
    <source>
        <dbReference type="Pfam" id="PF03358"/>
    </source>
</evidence>
<dbReference type="InterPro" id="IPR029039">
    <property type="entry name" value="Flavoprotein-like_sf"/>
</dbReference>
<dbReference type="Gene3D" id="3.40.50.360">
    <property type="match status" value="1"/>
</dbReference>
<evidence type="ECO:0000313" key="2">
    <source>
        <dbReference type="EMBL" id="QCI60724.1"/>
    </source>
</evidence>
<dbReference type="InterPro" id="IPR050104">
    <property type="entry name" value="FMN-dep_NADH:Q_OxRdtase_AzoR1"/>
</dbReference>
<keyword evidence="3" id="KW-1185">Reference proteome</keyword>
<dbReference type="PANTHER" id="PTHR43741:SF4">
    <property type="entry name" value="FMN-DEPENDENT NADH:QUINONE OXIDOREDUCTASE"/>
    <property type="match status" value="1"/>
</dbReference>
<dbReference type="RefSeq" id="WP_136891706.1">
    <property type="nucleotide sequence ID" value="NZ_CP034413.3"/>
</dbReference>
<sequence>MKVCILMGSPRKQGNTNALLGPFRQELEGLGAETETVWLHALEIRPCTACRACQRDWTAFGCAQRDDVPMIFDKVLACDLIVLATPIYSWYCTPPMKALLDRLVYGMDKYYGAEKGPALWAGKALALLLTCGYRPERGCDLFEEGMRRYCKHAQLRFLGSHAERHLGYDVPFMDAEKEARTRAFARELWDAVH</sequence>
<gene>
    <name evidence="2" type="ORF">EIO64_17175</name>
</gene>
<feature type="domain" description="NADPH-dependent FMN reductase-like" evidence="1">
    <location>
        <begin position="1"/>
        <end position="133"/>
    </location>
</feature>
<dbReference type="Proteomes" id="UP000298642">
    <property type="component" value="Chromosome"/>
</dbReference>
<reference evidence="3" key="1">
    <citation type="submission" date="2018-12" db="EMBL/GenBank/DDBJ databases">
        <title>Dusodibacter welbiota gen. nov., sp. nov., isolated from human faeces and emended description of the Oscillibacter genus.</title>
        <authorList>
            <person name="Le Roy T."/>
            <person name="Van der Smissen P."/>
            <person name="Delzenne N."/>
            <person name="Muccioli G."/>
            <person name="Collet J.F."/>
            <person name="Cani P.D."/>
        </authorList>
    </citation>
    <scope>NUCLEOTIDE SEQUENCE [LARGE SCALE GENOMIC DNA]</scope>
    <source>
        <strain evidence="3">J115</strain>
    </source>
</reference>
<dbReference type="PANTHER" id="PTHR43741">
    <property type="entry name" value="FMN-DEPENDENT NADH-AZOREDUCTASE 1"/>
    <property type="match status" value="1"/>
</dbReference>
<proteinExistence type="predicted"/>
<dbReference type="GO" id="GO:0016491">
    <property type="term" value="F:oxidoreductase activity"/>
    <property type="evidence" value="ECO:0007669"/>
    <property type="project" value="InterPro"/>
</dbReference>
<name>A0A4D7AME5_9FIRM</name>
<evidence type="ECO:0000313" key="3">
    <source>
        <dbReference type="Proteomes" id="UP000298642"/>
    </source>
</evidence>
<dbReference type="SUPFAM" id="SSF52218">
    <property type="entry name" value="Flavoproteins"/>
    <property type="match status" value="1"/>
</dbReference>
<organism evidence="2 3">
    <name type="scientific">Dysosmobacter welbionis</name>
    <dbReference type="NCBI Taxonomy" id="2093857"/>
    <lineage>
        <taxon>Bacteria</taxon>
        <taxon>Bacillati</taxon>
        <taxon>Bacillota</taxon>
        <taxon>Clostridia</taxon>
        <taxon>Eubacteriales</taxon>
        <taxon>Oscillospiraceae</taxon>
        <taxon>Dysosmobacter</taxon>
    </lineage>
</organism>
<accession>A0A4D7AME5</accession>
<dbReference type="KEGG" id="obj:EIO64_17175"/>